<protein>
    <submittedName>
        <fullName evidence="1">Uncharacterized protein</fullName>
    </submittedName>
</protein>
<dbReference type="AlphaFoldDB" id="A0AAV4XL06"/>
<gene>
    <name evidence="1" type="ORF">CEXT_175171</name>
</gene>
<sequence length="119" mass="13661">MSPFFQVARGLSTGGYINKYRCIDFLYRMGFRFDPPLRIATDHGTQFEALTKFLVKYSEGLTPLKGFPATLRRTIPSRSEQVFKLLIHGRQSIVNTDRLKPAYISKEEEKHAFQSRASA</sequence>
<evidence type="ECO:0000313" key="1">
    <source>
        <dbReference type="EMBL" id="GIY95785.1"/>
    </source>
</evidence>
<keyword evidence="2" id="KW-1185">Reference proteome</keyword>
<proteinExistence type="predicted"/>
<name>A0AAV4XL06_CAEEX</name>
<organism evidence="1 2">
    <name type="scientific">Caerostris extrusa</name>
    <name type="common">Bark spider</name>
    <name type="synonym">Caerostris bankana</name>
    <dbReference type="NCBI Taxonomy" id="172846"/>
    <lineage>
        <taxon>Eukaryota</taxon>
        <taxon>Metazoa</taxon>
        <taxon>Ecdysozoa</taxon>
        <taxon>Arthropoda</taxon>
        <taxon>Chelicerata</taxon>
        <taxon>Arachnida</taxon>
        <taxon>Araneae</taxon>
        <taxon>Araneomorphae</taxon>
        <taxon>Entelegynae</taxon>
        <taxon>Araneoidea</taxon>
        <taxon>Araneidae</taxon>
        <taxon>Caerostris</taxon>
    </lineage>
</organism>
<reference evidence="1 2" key="1">
    <citation type="submission" date="2021-06" db="EMBL/GenBank/DDBJ databases">
        <title>Caerostris extrusa draft genome.</title>
        <authorList>
            <person name="Kono N."/>
            <person name="Arakawa K."/>
        </authorList>
    </citation>
    <scope>NUCLEOTIDE SEQUENCE [LARGE SCALE GENOMIC DNA]</scope>
</reference>
<evidence type="ECO:0000313" key="2">
    <source>
        <dbReference type="Proteomes" id="UP001054945"/>
    </source>
</evidence>
<accession>A0AAV4XL06</accession>
<comment type="caution">
    <text evidence="1">The sequence shown here is derived from an EMBL/GenBank/DDBJ whole genome shotgun (WGS) entry which is preliminary data.</text>
</comment>
<dbReference type="EMBL" id="BPLR01000577">
    <property type="protein sequence ID" value="GIY95785.1"/>
    <property type="molecule type" value="Genomic_DNA"/>
</dbReference>
<dbReference type="Proteomes" id="UP001054945">
    <property type="component" value="Unassembled WGS sequence"/>
</dbReference>